<protein>
    <recommendedName>
        <fullName evidence="11">Sphingomyelin synthase-like domain-containing protein</fullName>
    </recommendedName>
</protein>
<evidence type="ECO:0000313" key="13">
    <source>
        <dbReference type="Proteomes" id="UP001295423"/>
    </source>
</evidence>
<proteinExistence type="inferred from homology"/>
<evidence type="ECO:0000256" key="8">
    <source>
        <dbReference type="ARBA" id="ARBA00023136"/>
    </source>
</evidence>
<dbReference type="EMBL" id="CAKOGP040002313">
    <property type="protein sequence ID" value="CAJ1966794.1"/>
    <property type="molecule type" value="Genomic_DNA"/>
</dbReference>
<comment type="caution">
    <text evidence="12">The sequence shown here is derived from an EMBL/GenBank/DDBJ whole genome shotgun (WGS) entry which is preliminary data.</text>
</comment>
<feature type="transmembrane region" description="Helical" evidence="10">
    <location>
        <begin position="374"/>
        <end position="394"/>
    </location>
</feature>
<dbReference type="InterPro" id="IPR045221">
    <property type="entry name" value="Sphingomyelin_synth-like"/>
</dbReference>
<dbReference type="Proteomes" id="UP001295423">
    <property type="component" value="Unassembled WGS sequence"/>
</dbReference>
<feature type="domain" description="Sphingomyelin synthase-like" evidence="11">
    <location>
        <begin position="325"/>
        <end position="392"/>
    </location>
</feature>
<accession>A0AAD2PXM0</accession>
<feature type="transmembrane region" description="Helical" evidence="10">
    <location>
        <begin position="160"/>
        <end position="188"/>
    </location>
</feature>
<feature type="region of interest" description="Disordered" evidence="9">
    <location>
        <begin position="1"/>
        <end position="36"/>
    </location>
</feature>
<evidence type="ECO:0000256" key="4">
    <source>
        <dbReference type="ARBA" id="ARBA00022692"/>
    </source>
</evidence>
<evidence type="ECO:0000259" key="11">
    <source>
        <dbReference type="Pfam" id="PF14360"/>
    </source>
</evidence>
<feature type="transmembrane region" description="Helical" evidence="10">
    <location>
        <begin position="107"/>
        <end position="140"/>
    </location>
</feature>
<dbReference type="GO" id="GO:0047493">
    <property type="term" value="F:ceramide cholinephosphotransferase activity"/>
    <property type="evidence" value="ECO:0007669"/>
    <property type="project" value="TreeGrafter"/>
</dbReference>
<organism evidence="12 13">
    <name type="scientific">Cylindrotheca closterium</name>
    <dbReference type="NCBI Taxonomy" id="2856"/>
    <lineage>
        <taxon>Eukaryota</taxon>
        <taxon>Sar</taxon>
        <taxon>Stramenopiles</taxon>
        <taxon>Ochrophyta</taxon>
        <taxon>Bacillariophyta</taxon>
        <taxon>Bacillariophyceae</taxon>
        <taxon>Bacillariophycidae</taxon>
        <taxon>Bacillariales</taxon>
        <taxon>Bacillariaceae</taxon>
        <taxon>Cylindrotheca</taxon>
    </lineage>
</organism>
<comment type="similarity">
    <text evidence="2">Belongs to the sphingomyelin synthase family.</text>
</comment>
<keyword evidence="13" id="KW-1185">Reference proteome</keyword>
<keyword evidence="3" id="KW-0808">Transferase</keyword>
<keyword evidence="6 10" id="KW-1133">Transmembrane helix</keyword>
<feature type="transmembrane region" description="Helical" evidence="10">
    <location>
        <begin position="46"/>
        <end position="66"/>
    </location>
</feature>
<evidence type="ECO:0000256" key="9">
    <source>
        <dbReference type="SAM" id="MobiDB-lite"/>
    </source>
</evidence>
<evidence type="ECO:0000313" key="12">
    <source>
        <dbReference type="EMBL" id="CAJ1966794.1"/>
    </source>
</evidence>
<reference evidence="12" key="1">
    <citation type="submission" date="2023-08" db="EMBL/GenBank/DDBJ databases">
        <authorList>
            <person name="Audoor S."/>
            <person name="Bilcke G."/>
        </authorList>
    </citation>
    <scope>NUCLEOTIDE SEQUENCE</scope>
</reference>
<keyword evidence="8 10" id="KW-0472">Membrane</keyword>
<evidence type="ECO:0000256" key="7">
    <source>
        <dbReference type="ARBA" id="ARBA00023098"/>
    </source>
</evidence>
<dbReference type="GO" id="GO:0005886">
    <property type="term" value="C:plasma membrane"/>
    <property type="evidence" value="ECO:0007669"/>
    <property type="project" value="TreeGrafter"/>
</dbReference>
<feature type="compositionally biased region" description="Basic and acidic residues" evidence="9">
    <location>
        <begin position="10"/>
        <end position="24"/>
    </location>
</feature>
<sequence length="487" mass="53933">MMPLHRRNIPAKEDDASDDVRKPEPQVSIQKKTDVSAPSKSKRSRLILLAIANFLFLGFVSTKYKFKSTSQLTAILATAQLMFIPSLLSLAIGVFDMSSSALPHQRYIPLAAVGTIVGNLLPSYLSSALANLAIVIFGLSSRPLPKKDDEVVQTQQKSDFLAGPLGTVLAAFVMTTMLLIENFCIWVVSATYKASQNKETLPAPLQDNGQLIMRYFFTSVMEVSKKEVVKVRNKINVEWILVSGLGLAIVALEMDGGRMKRSLWGVGKRALYTLGIARGIRTFSFLITVLPSQNPKCYFSHFPTPPPDEWIPWIVEGFVPQANGGCNDLIVSGHATVTSTLACMVTSVVGEPLFTAAIWMFVTMDYMVEVYEGFHYSVDMWLGAILVNFIWNTLASVENSANRRQELAPKKAFIPLQDATISDFMKYSVPAVGSYLQLNGIIPNDYANYTIILYFLAVAYRISKIGFEQYSQHSLICVLFLAIGIYV</sequence>
<name>A0AAD2PXM0_9STRA</name>
<evidence type="ECO:0000256" key="5">
    <source>
        <dbReference type="ARBA" id="ARBA00022919"/>
    </source>
</evidence>
<dbReference type="AlphaFoldDB" id="A0AAD2PXM0"/>
<evidence type="ECO:0000256" key="2">
    <source>
        <dbReference type="ARBA" id="ARBA00005441"/>
    </source>
</evidence>
<dbReference type="PANTHER" id="PTHR21290:SF25">
    <property type="entry name" value="SPHINGOMYELIN SYNTHASE-RELATED PROTEIN 1"/>
    <property type="match status" value="1"/>
</dbReference>
<feature type="transmembrane region" description="Helical" evidence="10">
    <location>
        <begin position="341"/>
        <end position="362"/>
    </location>
</feature>
<dbReference type="InterPro" id="IPR025749">
    <property type="entry name" value="Sphingomyelin_synth-like_dom"/>
</dbReference>
<feature type="transmembrane region" description="Helical" evidence="10">
    <location>
        <begin position="72"/>
        <end position="95"/>
    </location>
</feature>
<dbReference type="GO" id="GO:0000139">
    <property type="term" value="C:Golgi membrane"/>
    <property type="evidence" value="ECO:0007669"/>
    <property type="project" value="TreeGrafter"/>
</dbReference>
<gene>
    <name evidence="12" type="ORF">CYCCA115_LOCUS22377</name>
</gene>
<evidence type="ECO:0000256" key="3">
    <source>
        <dbReference type="ARBA" id="ARBA00022679"/>
    </source>
</evidence>
<dbReference type="Pfam" id="PF14360">
    <property type="entry name" value="PAP2_C"/>
    <property type="match status" value="1"/>
</dbReference>
<dbReference type="GO" id="GO:0005789">
    <property type="term" value="C:endoplasmic reticulum membrane"/>
    <property type="evidence" value="ECO:0007669"/>
    <property type="project" value="TreeGrafter"/>
</dbReference>
<dbReference type="PANTHER" id="PTHR21290">
    <property type="entry name" value="SPHINGOMYELIN SYNTHETASE"/>
    <property type="match status" value="1"/>
</dbReference>
<dbReference type="GO" id="GO:0033188">
    <property type="term" value="F:sphingomyelin synthase activity"/>
    <property type="evidence" value="ECO:0007669"/>
    <property type="project" value="TreeGrafter"/>
</dbReference>
<evidence type="ECO:0000256" key="1">
    <source>
        <dbReference type="ARBA" id="ARBA00004141"/>
    </source>
</evidence>
<comment type="subcellular location">
    <subcellularLocation>
        <location evidence="1">Membrane</location>
        <topology evidence="1">Multi-pass membrane protein</topology>
    </subcellularLocation>
</comment>
<keyword evidence="5" id="KW-0746">Sphingolipid metabolism</keyword>
<evidence type="ECO:0000256" key="10">
    <source>
        <dbReference type="SAM" id="Phobius"/>
    </source>
</evidence>
<evidence type="ECO:0000256" key="6">
    <source>
        <dbReference type="ARBA" id="ARBA00022989"/>
    </source>
</evidence>
<keyword evidence="4 10" id="KW-0812">Transmembrane</keyword>
<dbReference type="GO" id="GO:0046513">
    <property type="term" value="P:ceramide biosynthetic process"/>
    <property type="evidence" value="ECO:0007669"/>
    <property type="project" value="TreeGrafter"/>
</dbReference>
<keyword evidence="7" id="KW-0443">Lipid metabolism</keyword>